<evidence type="ECO:0000256" key="1">
    <source>
        <dbReference type="SAM" id="MobiDB-lite"/>
    </source>
</evidence>
<sequence>MHCIRACNGDVVRSIAGENGRLVTEKDSDVPIWHCDCGYMNPALLSRRDGKWFYICSSWEIDCKMFLDVDDARRHETSSLPRAQQQVPENWRRENYFSYKADMTRIKTQPTESTTVDQRLETTSVKILEDDHWDWGGGWRPVTASSVAILTPTATVSSARCPEEEEQSNQAGLEDELDLDKAIQIYQEARAKGKKAKEEVAVLWDKLRKAQAEVEQAEKEEMMALKPVARLSQKRVASAEDNIDEASAEDNIDEAYAEDDIDDYDDGW</sequence>
<accession>A0AAN6XAG7</accession>
<gene>
    <name evidence="2" type="ORF">QBC40DRAFT_312453</name>
</gene>
<name>A0AAN6XAG7_9PEZI</name>
<dbReference type="EMBL" id="MU863974">
    <property type="protein sequence ID" value="KAK4196889.1"/>
    <property type="molecule type" value="Genomic_DNA"/>
</dbReference>
<keyword evidence="3" id="KW-1185">Reference proteome</keyword>
<dbReference type="Proteomes" id="UP001303160">
    <property type="component" value="Unassembled WGS sequence"/>
</dbReference>
<evidence type="ECO:0000313" key="3">
    <source>
        <dbReference type="Proteomes" id="UP001303160"/>
    </source>
</evidence>
<evidence type="ECO:0000313" key="2">
    <source>
        <dbReference type="EMBL" id="KAK4196889.1"/>
    </source>
</evidence>
<protein>
    <submittedName>
        <fullName evidence="2">Uncharacterized protein</fullName>
    </submittedName>
</protein>
<feature type="compositionally biased region" description="Acidic residues" evidence="1">
    <location>
        <begin position="241"/>
        <end position="268"/>
    </location>
</feature>
<proteinExistence type="predicted"/>
<comment type="caution">
    <text evidence="2">The sequence shown here is derived from an EMBL/GenBank/DDBJ whole genome shotgun (WGS) entry which is preliminary data.</text>
</comment>
<dbReference type="AlphaFoldDB" id="A0AAN6XAG7"/>
<organism evidence="2 3">
    <name type="scientific">Triangularia verruculosa</name>
    <dbReference type="NCBI Taxonomy" id="2587418"/>
    <lineage>
        <taxon>Eukaryota</taxon>
        <taxon>Fungi</taxon>
        <taxon>Dikarya</taxon>
        <taxon>Ascomycota</taxon>
        <taxon>Pezizomycotina</taxon>
        <taxon>Sordariomycetes</taxon>
        <taxon>Sordariomycetidae</taxon>
        <taxon>Sordariales</taxon>
        <taxon>Podosporaceae</taxon>
        <taxon>Triangularia</taxon>
    </lineage>
</organism>
<reference evidence="2" key="1">
    <citation type="journal article" date="2023" name="Mol. Phylogenet. Evol.">
        <title>Genome-scale phylogeny and comparative genomics of the fungal order Sordariales.</title>
        <authorList>
            <person name="Hensen N."/>
            <person name="Bonometti L."/>
            <person name="Westerberg I."/>
            <person name="Brannstrom I.O."/>
            <person name="Guillou S."/>
            <person name="Cros-Aarteil S."/>
            <person name="Calhoun S."/>
            <person name="Haridas S."/>
            <person name="Kuo A."/>
            <person name="Mondo S."/>
            <person name="Pangilinan J."/>
            <person name="Riley R."/>
            <person name="LaButti K."/>
            <person name="Andreopoulos B."/>
            <person name="Lipzen A."/>
            <person name="Chen C."/>
            <person name="Yan M."/>
            <person name="Daum C."/>
            <person name="Ng V."/>
            <person name="Clum A."/>
            <person name="Steindorff A."/>
            <person name="Ohm R.A."/>
            <person name="Martin F."/>
            <person name="Silar P."/>
            <person name="Natvig D.O."/>
            <person name="Lalanne C."/>
            <person name="Gautier V."/>
            <person name="Ament-Velasquez S.L."/>
            <person name="Kruys A."/>
            <person name="Hutchinson M.I."/>
            <person name="Powell A.J."/>
            <person name="Barry K."/>
            <person name="Miller A.N."/>
            <person name="Grigoriev I.V."/>
            <person name="Debuchy R."/>
            <person name="Gladieux P."/>
            <person name="Hiltunen Thoren M."/>
            <person name="Johannesson H."/>
        </authorList>
    </citation>
    <scope>NUCLEOTIDE SEQUENCE</scope>
    <source>
        <strain evidence="2">CBS 315.58</strain>
    </source>
</reference>
<reference evidence="2" key="2">
    <citation type="submission" date="2023-05" db="EMBL/GenBank/DDBJ databases">
        <authorList>
            <consortium name="Lawrence Berkeley National Laboratory"/>
            <person name="Steindorff A."/>
            <person name="Hensen N."/>
            <person name="Bonometti L."/>
            <person name="Westerberg I."/>
            <person name="Brannstrom I.O."/>
            <person name="Guillou S."/>
            <person name="Cros-Aarteil S."/>
            <person name="Calhoun S."/>
            <person name="Haridas S."/>
            <person name="Kuo A."/>
            <person name="Mondo S."/>
            <person name="Pangilinan J."/>
            <person name="Riley R."/>
            <person name="Labutti K."/>
            <person name="Andreopoulos B."/>
            <person name="Lipzen A."/>
            <person name="Chen C."/>
            <person name="Yanf M."/>
            <person name="Daum C."/>
            <person name="Ng V."/>
            <person name="Clum A."/>
            <person name="Ohm R."/>
            <person name="Martin F."/>
            <person name="Silar P."/>
            <person name="Natvig D."/>
            <person name="Lalanne C."/>
            <person name="Gautier V."/>
            <person name="Ament-Velasquez S.L."/>
            <person name="Kruys A."/>
            <person name="Hutchinson M.I."/>
            <person name="Powell A.J."/>
            <person name="Barry K."/>
            <person name="Miller A.N."/>
            <person name="Grigoriev I.V."/>
            <person name="Debuchy R."/>
            <person name="Gladieux P."/>
            <person name="Thoren M.H."/>
            <person name="Johannesson H."/>
        </authorList>
    </citation>
    <scope>NUCLEOTIDE SEQUENCE</scope>
    <source>
        <strain evidence="2">CBS 315.58</strain>
    </source>
</reference>
<feature type="region of interest" description="Disordered" evidence="1">
    <location>
        <begin position="234"/>
        <end position="268"/>
    </location>
</feature>